<proteinExistence type="predicted"/>
<evidence type="ECO:0000256" key="6">
    <source>
        <dbReference type="ARBA" id="ARBA00022670"/>
    </source>
</evidence>
<dbReference type="AlphaFoldDB" id="A0A8J6JDQ6"/>
<gene>
    <name evidence="20" type="ORF">H8S62_11535</name>
</gene>
<evidence type="ECO:0000256" key="8">
    <source>
        <dbReference type="ARBA" id="ARBA00022679"/>
    </source>
</evidence>
<keyword evidence="5" id="KW-0121">Carboxypeptidase</keyword>
<evidence type="ECO:0000256" key="17">
    <source>
        <dbReference type="SAM" id="Phobius"/>
    </source>
</evidence>
<keyword evidence="6" id="KW-0645">Protease</keyword>
<evidence type="ECO:0000256" key="9">
    <source>
        <dbReference type="ARBA" id="ARBA00022801"/>
    </source>
</evidence>
<keyword evidence="9" id="KW-0378">Hydrolase</keyword>
<comment type="catalytic activity">
    <reaction evidence="13">
        <text>Preferential cleavage: (Ac)2-L-Lys-D-Ala-|-D-Ala. Also transpeptidation of peptidyl-alanyl moieties that are N-acyl substituents of D-alanine.</text>
        <dbReference type="EC" id="3.4.16.4"/>
    </reaction>
</comment>
<feature type="region of interest" description="Disordered" evidence="16">
    <location>
        <begin position="884"/>
        <end position="954"/>
    </location>
</feature>
<dbReference type="SUPFAM" id="SSF56601">
    <property type="entry name" value="beta-lactamase/transpeptidase-like"/>
    <property type="match status" value="1"/>
</dbReference>
<dbReference type="Gene3D" id="3.40.710.10">
    <property type="entry name" value="DD-peptidase/beta-lactamase superfamily"/>
    <property type="match status" value="1"/>
</dbReference>
<evidence type="ECO:0000259" key="18">
    <source>
        <dbReference type="Pfam" id="PF00905"/>
    </source>
</evidence>
<evidence type="ECO:0000256" key="7">
    <source>
        <dbReference type="ARBA" id="ARBA00022676"/>
    </source>
</evidence>
<protein>
    <recommendedName>
        <fullName evidence="4">Penicillin-binding protein 1A</fullName>
        <ecNumber evidence="14">2.4.99.28</ecNumber>
        <ecNumber evidence="3">3.4.16.4</ecNumber>
    </recommendedName>
</protein>
<dbReference type="GO" id="GO:0005886">
    <property type="term" value="C:plasma membrane"/>
    <property type="evidence" value="ECO:0007669"/>
    <property type="project" value="UniProtKB-SubCell"/>
</dbReference>
<organism evidence="20 21">
    <name type="scientific">Lawsonibacter faecis</name>
    <dbReference type="NCBI Taxonomy" id="2763052"/>
    <lineage>
        <taxon>Bacteria</taxon>
        <taxon>Bacillati</taxon>
        <taxon>Bacillota</taxon>
        <taxon>Clostridia</taxon>
        <taxon>Eubacteriales</taxon>
        <taxon>Oscillospiraceae</taxon>
        <taxon>Lawsonibacter</taxon>
    </lineage>
</organism>
<evidence type="ECO:0000256" key="13">
    <source>
        <dbReference type="ARBA" id="ARBA00034000"/>
    </source>
</evidence>
<dbReference type="InterPro" id="IPR050396">
    <property type="entry name" value="Glycosyltr_51/Transpeptidase"/>
</dbReference>
<dbReference type="EMBL" id="JACOPQ010000008">
    <property type="protein sequence ID" value="MBC5737636.1"/>
    <property type="molecule type" value="Genomic_DNA"/>
</dbReference>
<accession>A0A8J6JDQ6</accession>
<dbReference type="InterPro" id="IPR023346">
    <property type="entry name" value="Lysozyme-like_dom_sf"/>
</dbReference>
<dbReference type="EC" id="3.4.16.4" evidence="3"/>
<evidence type="ECO:0000313" key="20">
    <source>
        <dbReference type="EMBL" id="MBC5737636.1"/>
    </source>
</evidence>
<dbReference type="Proteomes" id="UP000607645">
    <property type="component" value="Unassembled WGS sequence"/>
</dbReference>
<dbReference type="GO" id="GO:0009002">
    <property type="term" value="F:serine-type D-Ala-D-Ala carboxypeptidase activity"/>
    <property type="evidence" value="ECO:0007669"/>
    <property type="project" value="UniProtKB-EC"/>
</dbReference>
<evidence type="ECO:0000256" key="4">
    <source>
        <dbReference type="ARBA" id="ARBA00018638"/>
    </source>
</evidence>
<comment type="catalytic activity">
    <reaction evidence="15">
        <text>[GlcNAc-(1-&gt;4)-Mur2Ac(oyl-L-Ala-gamma-D-Glu-L-Lys-D-Ala-D-Ala)](n)-di-trans,octa-cis-undecaprenyl diphosphate + beta-D-GlcNAc-(1-&gt;4)-Mur2Ac(oyl-L-Ala-gamma-D-Glu-L-Lys-D-Ala-D-Ala)-di-trans,octa-cis-undecaprenyl diphosphate = [GlcNAc-(1-&gt;4)-Mur2Ac(oyl-L-Ala-gamma-D-Glu-L-Lys-D-Ala-D-Ala)](n+1)-di-trans,octa-cis-undecaprenyl diphosphate + di-trans,octa-cis-undecaprenyl diphosphate + H(+)</text>
        <dbReference type="Rhea" id="RHEA:23708"/>
        <dbReference type="Rhea" id="RHEA-COMP:9602"/>
        <dbReference type="Rhea" id="RHEA-COMP:9603"/>
        <dbReference type="ChEBI" id="CHEBI:15378"/>
        <dbReference type="ChEBI" id="CHEBI:58405"/>
        <dbReference type="ChEBI" id="CHEBI:60033"/>
        <dbReference type="ChEBI" id="CHEBI:78435"/>
        <dbReference type="EC" id="2.4.99.28"/>
    </reaction>
</comment>
<dbReference type="GO" id="GO:0009252">
    <property type="term" value="P:peptidoglycan biosynthetic process"/>
    <property type="evidence" value="ECO:0007669"/>
    <property type="project" value="UniProtKB-UniPathway"/>
</dbReference>
<keyword evidence="12" id="KW-0511">Multifunctional enzyme</keyword>
<dbReference type="PANTHER" id="PTHR32282:SF33">
    <property type="entry name" value="PEPTIDOGLYCAN GLYCOSYLTRANSFERASE"/>
    <property type="match status" value="1"/>
</dbReference>
<keyword evidence="21" id="KW-1185">Reference proteome</keyword>
<evidence type="ECO:0000256" key="14">
    <source>
        <dbReference type="ARBA" id="ARBA00044770"/>
    </source>
</evidence>
<dbReference type="EC" id="2.4.99.28" evidence="14"/>
<dbReference type="GO" id="GO:0008955">
    <property type="term" value="F:peptidoglycan glycosyltransferase activity"/>
    <property type="evidence" value="ECO:0007669"/>
    <property type="project" value="UniProtKB-EC"/>
</dbReference>
<reference evidence="20" key="1">
    <citation type="submission" date="2020-08" db="EMBL/GenBank/DDBJ databases">
        <title>Genome public.</title>
        <authorList>
            <person name="Liu C."/>
            <person name="Sun Q."/>
        </authorList>
    </citation>
    <scope>NUCLEOTIDE SEQUENCE</scope>
    <source>
        <strain evidence="20">NSJ-52</strain>
    </source>
</reference>
<feature type="compositionally biased region" description="Low complexity" evidence="16">
    <location>
        <begin position="905"/>
        <end position="916"/>
    </location>
</feature>
<dbReference type="InterPro" id="IPR012338">
    <property type="entry name" value="Beta-lactam/transpept-like"/>
</dbReference>
<evidence type="ECO:0000256" key="16">
    <source>
        <dbReference type="SAM" id="MobiDB-lite"/>
    </source>
</evidence>
<feature type="domain" description="Glycosyl transferase family 51" evidence="19">
    <location>
        <begin position="111"/>
        <end position="264"/>
    </location>
</feature>
<keyword evidence="7" id="KW-0328">Glycosyltransferase</keyword>
<dbReference type="PANTHER" id="PTHR32282">
    <property type="entry name" value="BINDING PROTEIN TRANSPEPTIDASE, PUTATIVE-RELATED"/>
    <property type="match status" value="1"/>
</dbReference>
<keyword evidence="17" id="KW-1133">Transmembrane helix</keyword>
<feature type="transmembrane region" description="Helical" evidence="17">
    <location>
        <begin position="37"/>
        <end position="70"/>
    </location>
</feature>
<dbReference type="InterPro" id="IPR036950">
    <property type="entry name" value="PBP_transglycosylase"/>
</dbReference>
<comment type="subcellular location">
    <subcellularLocation>
        <location evidence="2">Cell membrane</location>
        <topology evidence="2">Single-pass type II membrane protein</topology>
    </subcellularLocation>
</comment>
<dbReference type="InterPro" id="IPR001264">
    <property type="entry name" value="Glyco_trans_51"/>
</dbReference>
<keyword evidence="11" id="KW-0046">Antibiotic resistance</keyword>
<evidence type="ECO:0000256" key="12">
    <source>
        <dbReference type="ARBA" id="ARBA00023268"/>
    </source>
</evidence>
<name>A0A8J6JDQ6_9FIRM</name>
<evidence type="ECO:0000256" key="5">
    <source>
        <dbReference type="ARBA" id="ARBA00022645"/>
    </source>
</evidence>
<dbReference type="Pfam" id="PF00912">
    <property type="entry name" value="Transgly"/>
    <property type="match status" value="1"/>
</dbReference>
<feature type="compositionally biased region" description="Polar residues" evidence="16">
    <location>
        <begin position="884"/>
        <end position="896"/>
    </location>
</feature>
<feature type="domain" description="Penicillin-binding protein transpeptidase" evidence="18">
    <location>
        <begin position="396"/>
        <end position="688"/>
    </location>
</feature>
<dbReference type="GO" id="GO:0046677">
    <property type="term" value="P:response to antibiotic"/>
    <property type="evidence" value="ECO:0007669"/>
    <property type="project" value="UniProtKB-KW"/>
</dbReference>
<evidence type="ECO:0000256" key="10">
    <source>
        <dbReference type="ARBA" id="ARBA00022968"/>
    </source>
</evidence>
<dbReference type="InterPro" id="IPR001460">
    <property type="entry name" value="PCN-bd_Tpept"/>
</dbReference>
<keyword evidence="10" id="KW-0735">Signal-anchor</keyword>
<evidence type="ECO:0000313" key="21">
    <source>
        <dbReference type="Proteomes" id="UP000607645"/>
    </source>
</evidence>
<evidence type="ECO:0000256" key="2">
    <source>
        <dbReference type="ARBA" id="ARBA00004401"/>
    </source>
</evidence>
<dbReference type="Pfam" id="PF00905">
    <property type="entry name" value="Transpeptidase"/>
    <property type="match status" value="1"/>
</dbReference>
<evidence type="ECO:0000256" key="1">
    <source>
        <dbReference type="ARBA" id="ARBA00002624"/>
    </source>
</evidence>
<comment type="function">
    <text evidence="1">Cell wall formation. Synthesis of cross-linked peptidoglycan from the lipid intermediates. The enzyme has a penicillin-insensitive transglycosylase N-terminal domain (formation of linear glycan strands) and a penicillin-sensitive transpeptidase C-terminal domain (cross-linking of the peptide subunits).</text>
</comment>
<dbReference type="GO" id="GO:0008658">
    <property type="term" value="F:penicillin binding"/>
    <property type="evidence" value="ECO:0007669"/>
    <property type="project" value="InterPro"/>
</dbReference>
<keyword evidence="8" id="KW-0808">Transferase</keyword>
<sequence>MCYDKFGGVVLANTNQTHTGAQQPAPRRKKRKKRNPVLHVLAVIGKVLGTLLLIGVTTGAIMACFAVTYINQVIVPKADLNLYDFSVDMSLSSTMYYTDKSTGSPVELRSIYGTENRVWVKYEDLPQNLVNATIAIEDHRFRSHHGVDWIRTAKGILSMFTGGDIQGGSTITQQLIKNLTDDDEVTVQRKILEIFRALEFEKKYDKNTILEWYLNYIYLGEHCNGVYTASYAYFGKDVSQLSLAECASLISITNNPSVYNPYATRPDKPTWGRDNNTFRAKLTIGRMLEEEMISQEEYDQAKAELDAGLNYVRGQDEEREETVYTWYEDQVISDVIRDLMEQKDYSEKMATDLIYYGGLKIETCIDPEIQAIVDEVYQNFDNLPYISGSGQQLQSAIVIVDPSGNIVALSGGMGEKESSRVWSRATDTKRAPGSSFKPLSVYARAIDIGLISPGSVYDDSPYQAPSYPSNSYLRYYGRMTVRDALTISSNTVAIKVLAELTPDESFNYLTTQLGFTEGESLIREQVHSNGKISTDIALAPLSMGGLTKGVSVREMATAYSTFPRGGTYLDSRTYTRVLDNKGNVILDNTDRMPTTAMKDTTAWYMNSMLKDVVSTKRVNGSIATGYQAVLDNMTVAGKTGSTDQNKDRWFVGYTPYYTAAVWTGYDQQERVKTESGSNPAAVMWKKVMSQVHEGLENKDFPKPDGLVAVKTCAESGMLLSDACYMDPRGVQVDTEYYFPGDAPTQYCTMHNQTPFPEGGLVKVCLDDPFLDAKGNPTGMYHLAGEFCPEDRCSTVSVLDFERQRVSDSYSIGDDIFTKEYLVNAGEGAYCTVHTEPIPYDPGTFNPDDTSTWPTEQQWPGFDPEDMVTWPNFVPPTAYDPNTFDQFEPSTWPTQEQWPGFDISNPLTWPSTTQTPPTDTPAPEPSEPGGVEPTPPAVPTDEPDTPPDEPFVPAA</sequence>
<evidence type="ECO:0000256" key="15">
    <source>
        <dbReference type="ARBA" id="ARBA00049902"/>
    </source>
</evidence>
<evidence type="ECO:0000259" key="19">
    <source>
        <dbReference type="Pfam" id="PF00912"/>
    </source>
</evidence>
<dbReference type="Gene3D" id="1.10.3810.10">
    <property type="entry name" value="Biosynthetic peptidoglycan transglycosylase-like"/>
    <property type="match status" value="1"/>
</dbReference>
<evidence type="ECO:0000256" key="11">
    <source>
        <dbReference type="ARBA" id="ARBA00023251"/>
    </source>
</evidence>
<dbReference type="UniPathway" id="UPA00219"/>
<keyword evidence="17" id="KW-0472">Membrane</keyword>
<comment type="caution">
    <text evidence="20">The sequence shown here is derived from an EMBL/GenBank/DDBJ whole genome shotgun (WGS) entry which is preliminary data.</text>
</comment>
<dbReference type="SUPFAM" id="SSF53955">
    <property type="entry name" value="Lysozyme-like"/>
    <property type="match status" value="1"/>
</dbReference>
<keyword evidence="17" id="KW-0812">Transmembrane</keyword>
<dbReference type="GO" id="GO:0006508">
    <property type="term" value="P:proteolysis"/>
    <property type="evidence" value="ECO:0007669"/>
    <property type="project" value="UniProtKB-KW"/>
</dbReference>
<evidence type="ECO:0000256" key="3">
    <source>
        <dbReference type="ARBA" id="ARBA00012448"/>
    </source>
</evidence>